<organism evidence="1 2">
    <name type="scientific">Sungouiella intermedia</name>
    <dbReference type="NCBI Taxonomy" id="45354"/>
    <lineage>
        <taxon>Eukaryota</taxon>
        <taxon>Fungi</taxon>
        <taxon>Dikarya</taxon>
        <taxon>Ascomycota</taxon>
        <taxon>Saccharomycotina</taxon>
        <taxon>Pichiomycetes</taxon>
        <taxon>Metschnikowiaceae</taxon>
        <taxon>Sungouiella</taxon>
    </lineage>
</organism>
<dbReference type="EMBL" id="LT635770">
    <property type="protein sequence ID" value="SGZ58649.1"/>
    <property type="molecule type" value="Genomic_DNA"/>
</dbReference>
<dbReference type="Proteomes" id="UP000182259">
    <property type="component" value="Chromosome VII"/>
</dbReference>
<proteinExistence type="predicted"/>
<protein>
    <submittedName>
        <fullName evidence="1">CIC11C00000003717</fullName>
    </submittedName>
</protein>
<dbReference type="AlphaFoldDB" id="A0A1L0C4V2"/>
<sequence>MECQKGKFLTIRHELMSYALNMNSVMGIHELRHAYTPGIEEHGSDRVQLKLGDGRRGRKANDD</sequence>
<reference evidence="1 2" key="1">
    <citation type="submission" date="2016-10" db="EMBL/GenBank/DDBJ databases">
        <authorList>
            <person name="de Groot N.N."/>
        </authorList>
    </citation>
    <scope>NUCLEOTIDE SEQUENCE [LARGE SCALE GENOMIC DNA]</scope>
    <source>
        <strain evidence="1 2">PYCC 4715</strain>
    </source>
</reference>
<evidence type="ECO:0000313" key="1">
    <source>
        <dbReference type="EMBL" id="SGZ58649.1"/>
    </source>
</evidence>
<accession>A0A1L0C4V2</accession>
<name>A0A1L0C4V2_9ASCO</name>
<evidence type="ECO:0000313" key="2">
    <source>
        <dbReference type="Proteomes" id="UP000182259"/>
    </source>
</evidence>
<gene>
    <name evidence="1" type="ORF">SAMEA4029009_CIC11G00000003717</name>
</gene>